<evidence type="ECO:0000313" key="3">
    <source>
        <dbReference type="Proteomes" id="UP000661691"/>
    </source>
</evidence>
<organism evidence="2 3">
    <name type="scientific">Polycladospora coralii</name>
    <dbReference type="NCBI Taxonomy" id="2771432"/>
    <lineage>
        <taxon>Bacteria</taxon>
        <taxon>Bacillati</taxon>
        <taxon>Bacillota</taxon>
        <taxon>Bacilli</taxon>
        <taxon>Bacillales</taxon>
        <taxon>Thermoactinomycetaceae</taxon>
        <taxon>Polycladospora</taxon>
    </lineage>
</organism>
<accession>A0A926NBU2</accession>
<dbReference type="EMBL" id="JACXAH010000036">
    <property type="protein sequence ID" value="MBD1373718.1"/>
    <property type="molecule type" value="Genomic_DNA"/>
</dbReference>
<evidence type="ECO:0000256" key="1">
    <source>
        <dbReference type="SAM" id="MobiDB-lite"/>
    </source>
</evidence>
<sequence length="77" mass="8801">MIKAPVVVEFIDKHTQTHHKLGSIYESKTKKRIEELQEKGFLGKTTEESSKEKEGQGQNDKPTQAPSDDPKKHKNKK</sequence>
<dbReference type="AlphaFoldDB" id="A0A926NBU2"/>
<feature type="region of interest" description="Disordered" evidence="1">
    <location>
        <begin position="36"/>
        <end position="77"/>
    </location>
</feature>
<keyword evidence="3" id="KW-1185">Reference proteome</keyword>
<proteinExistence type="predicted"/>
<comment type="caution">
    <text evidence="2">The sequence shown here is derived from an EMBL/GenBank/DDBJ whole genome shotgun (WGS) entry which is preliminary data.</text>
</comment>
<feature type="compositionally biased region" description="Basic and acidic residues" evidence="1">
    <location>
        <begin position="45"/>
        <end position="55"/>
    </location>
</feature>
<dbReference type="Proteomes" id="UP000661691">
    <property type="component" value="Unassembled WGS sequence"/>
</dbReference>
<name>A0A926NBU2_9BACL</name>
<protein>
    <submittedName>
        <fullName evidence="2">Uncharacterized protein</fullName>
    </submittedName>
</protein>
<gene>
    <name evidence="2" type="ORF">IC620_15335</name>
</gene>
<dbReference type="RefSeq" id="WP_191142715.1">
    <property type="nucleotide sequence ID" value="NZ_JACXAH010000036.1"/>
</dbReference>
<evidence type="ECO:0000313" key="2">
    <source>
        <dbReference type="EMBL" id="MBD1373718.1"/>
    </source>
</evidence>
<reference evidence="2" key="1">
    <citation type="submission" date="2020-09" db="EMBL/GenBank/DDBJ databases">
        <title>A novel bacterium of genus Hazenella, isolated from South China Sea.</title>
        <authorList>
            <person name="Huang H."/>
            <person name="Mo K."/>
            <person name="Hu Y."/>
        </authorList>
    </citation>
    <scope>NUCLEOTIDE SEQUENCE</scope>
    <source>
        <strain evidence="2">IB182357</strain>
    </source>
</reference>